<feature type="compositionally biased region" description="Basic residues" evidence="1">
    <location>
        <begin position="19"/>
        <end position="38"/>
    </location>
</feature>
<sequence>MTFRGPRVHTGQRFAFRAGTRRLANRRRPQGNRLHGPHPKPNGSAPIRTRLHAACSSPPTP</sequence>
<reference evidence="2" key="1">
    <citation type="submission" date="2021-06" db="EMBL/GenBank/DDBJ databases">
        <authorList>
            <person name="Arsene-Ploetze F."/>
        </authorList>
    </citation>
    <scope>NUCLEOTIDE SEQUENCE</scope>
    <source>
        <strain evidence="2">SBRY1</strain>
    </source>
</reference>
<dbReference type="AlphaFoldDB" id="A0A9W4GWX3"/>
<organism evidence="2 3">
    <name type="scientific">Actinacidiphila bryophytorum</name>
    <dbReference type="NCBI Taxonomy" id="1436133"/>
    <lineage>
        <taxon>Bacteria</taxon>
        <taxon>Bacillati</taxon>
        <taxon>Actinomycetota</taxon>
        <taxon>Actinomycetes</taxon>
        <taxon>Kitasatosporales</taxon>
        <taxon>Streptomycetaceae</taxon>
        <taxon>Actinacidiphila</taxon>
    </lineage>
</organism>
<gene>
    <name evidence="2" type="ORF">SBRY_100053</name>
</gene>
<dbReference type="Proteomes" id="UP001153328">
    <property type="component" value="Unassembled WGS sequence"/>
</dbReference>
<protein>
    <submittedName>
        <fullName evidence="2">Uncharacterized protein</fullName>
    </submittedName>
</protein>
<feature type="region of interest" description="Disordered" evidence="1">
    <location>
        <begin position="1"/>
        <end position="61"/>
    </location>
</feature>
<keyword evidence="3" id="KW-1185">Reference proteome</keyword>
<dbReference type="EMBL" id="CAJVAX010000002">
    <property type="protein sequence ID" value="CAG7612678.1"/>
    <property type="molecule type" value="Genomic_DNA"/>
</dbReference>
<comment type="caution">
    <text evidence="2">The sequence shown here is derived from an EMBL/GenBank/DDBJ whole genome shotgun (WGS) entry which is preliminary data.</text>
</comment>
<name>A0A9W4GWX3_9ACTN</name>
<proteinExistence type="predicted"/>
<accession>A0A9W4GWX3</accession>
<evidence type="ECO:0000313" key="3">
    <source>
        <dbReference type="Proteomes" id="UP001153328"/>
    </source>
</evidence>
<evidence type="ECO:0000313" key="2">
    <source>
        <dbReference type="EMBL" id="CAG7612678.1"/>
    </source>
</evidence>
<evidence type="ECO:0000256" key="1">
    <source>
        <dbReference type="SAM" id="MobiDB-lite"/>
    </source>
</evidence>